<evidence type="ECO:0000313" key="3">
    <source>
        <dbReference type="Proteomes" id="UP000069272"/>
    </source>
</evidence>
<reference evidence="2" key="2">
    <citation type="submission" date="2022-08" db="UniProtKB">
        <authorList>
            <consortium name="EnsemblMetazoa"/>
        </authorList>
    </citation>
    <scope>IDENTIFICATION</scope>
    <source>
        <strain evidence="2">STECLA/ALBI9_A</strain>
    </source>
</reference>
<evidence type="ECO:0000313" key="2">
    <source>
        <dbReference type="EnsemblMetazoa" id="AALB014354-PA"/>
    </source>
</evidence>
<proteinExistence type="predicted"/>
<dbReference type="VEuPathDB" id="VectorBase:AALB014354"/>
<dbReference type="EnsemblMetazoa" id="AALB014354-RA">
    <property type="protein sequence ID" value="AALB014354-PA"/>
    <property type="gene ID" value="AALB014354"/>
</dbReference>
<evidence type="ECO:0000256" key="1">
    <source>
        <dbReference type="SAM" id="MobiDB-lite"/>
    </source>
</evidence>
<protein>
    <submittedName>
        <fullName evidence="2">Uncharacterized protein</fullName>
    </submittedName>
</protein>
<organism evidence="2 3">
    <name type="scientific">Anopheles albimanus</name>
    <name type="common">New world malaria mosquito</name>
    <dbReference type="NCBI Taxonomy" id="7167"/>
    <lineage>
        <taxon>Eukaryota</taxon>
        <taxon>Metazoa</taxon>
        <taxon>Ecdysozoa</taxon>
        <taxon>Arthropoda</taxon>
        <taxon>Hexapoda</taxon>
        <taxon>Insecta</taxon>
        <taxon>Pterygota</taxon>
        <taxon>Neoptera</taxon>
        <taxon>Endopterygota</taxon>
        <taxon>Diptera</taxon>
        <taxon>Nematocera</taxon>
        <taxon>Culicoidea</taxon>
        <taxon>Culicidae</taxon>
        <taxon>Anophelinae</taxon>
        <taxon>Anopheles</taxon>
    </lineage>
</organism>
<accession>A0A182FXI4</accession>
<feature type="compositionally biased region" description="Basic and acidic residues" evidence="1">
    <location>
        <begin position="12"/>
        <end position="21"/>
    </location>
</feature>
<reference evidence="2 3" key="1">
    <citation type="journal article" date="2017" name="G3 (Bethesda)">
        <title>The Physical Genome Mapping of Anopheles albimanus Corrected Scaffold Misassemblies and Identified Interarm Rearrangements in Genus Anopheles.</title>
        <authorList>
            <person name="Artemov G.N."/>
            <person name="Peery A.N."/>
            <person name="Jiang X."/>
            <person name="Tu Z."/>
            <person name="Stegniy V.N."/>
            <person name="Sharakhova M.V."/>
            <person name="Sharakhov I.V."/>
        </authorList>
    </citation>
    <scope>NUCLEOTIDE SEQUENCE [LARGE SCALE GENOMIC DNA]</scope>
    <source>
        <strain evidence="2 3">ALBI9_A</strain>
    </source>
</reference>
<feature type="compositionally biased region" description="Polar residues" evidence="1">
    <location>
        <begin position="1"/>
        <end position="11"/>
    </location>
</feature>
<sequence>MQALWMSSNKTTSHERYTWNQ</sequence>
<dbReference type="AlphaFoldDB" id="A0A182FXI4"/>
<feature type="region of interest" description="Disordered" evidence="1">
    <location>
        <begin position="1"/>
        <end position="21"/>
    </location>
</feature>
<dbReference type="Proteomes" id="UP000069272">
    <property type="component" value="Chromosome 2R"/>
</dbReference>
<name>A0A182FXI4_ANOAL</name>
<keyword evidence="3" id="KW-1185">Reference proteome</keyword>